<proteinExistence type="predicted"/>
<sequence>MDGRTRRVALAAAFVVLGSRYGLGQVAPAVGFEVVSLRQSPPGTMSNLTPPEGSRVHEAGISLTILIQLAFGVERDQVRGPEWLDSQMYDLNATTQGGVSLTRQQMMPLLQQMLTERLKLTWHHETKDVPGYGLLVAKGGAKLEASTGATEGSGNYILSNEIRLQSASMLSFAAALRIPLHQPVIDKTGLTGEFHINLSYAPEGSEDSTLPSIFKAIEEQLGLKLQAQRVPVEVVVVDHVERQPTEN</sequence>
<dbReference type="Pfam" id="PF12543">
    <property type="entry name" value="DUF3738"/>
    <property type="match status" value="1"/>
</dbReference>
<organism evidence="2">
    <name type="scientific">Granulicella tundricola (strain ATCC BAA-1859 / DSM 23138 / MP5ACTX9)</name>
    <dbReference type="NCBI Taxonomy" id="1198114"/>
    <lineage>
        <taxon>Bacteria</taxon>
        <taxon>Pseudomonadati</taxon>
        <taxon>Acidobacteriota</taxon>
        <taxon>Terriglobia</taxon>
        <taxon>Terriglobales</taxon>
        <taxon>Acidobacteriaceae</taxon>
        <taxon>Granulicella</taxon>
    </lineage>
</organism>
<dbReference type="InterPro" id="IPR017801">
    <property type="entry name" value="DUF3738"/>
</dbReference>
<evidence type="ECO:0000313" key="2">
    <source>
        <dbReference type="Proteomes" id="UP000000343"/>
    </source>
</evidence>
<accession>E8X3F8</accession>
<dbReference type="AlphaFoldDB" id="E8X3F8"/>
<dbReference type="EMBL" id="CP002480">
    <property type="protein sequence ID" value="ADW70459.1"/>
    <property type="molecule type" value="Genomic_DNA"/>
</dbReference>
<dbReference type="KEGG" id="acm:AciX9_3454"/>
<keyword evidence="2" id="KW-1185">Reference proteome</keyword>
<name>E8X3F8_GRATM</name>
<reference evidence="2" key="1">
    <citation type="submission" date="2011-01" db="EMBL/GenBank/DDBJ databases">
        <title>Complete sequence of chromosome of Acidobacterium sp. MP5ACTX9.</title>
        <authorList>
            <consortium name="US DOE Joint Genome Institute"/>
            <person name="Lucas S."/>
            <person name="Copeland A."/>
            <person name="Lapidus A."/>
            <person name="Cheng J.-F."/>
            <person name="Goodwin L."/>
            <person name="Pitluck S."/>
            <person name="Teshima H."/>
            <person name="Detter J.C."/>
            <person name="Han C."/>
            <person name="Tapia R."/>
            <person name="Land M."/>
            <person name="Hauser L."/>
            <person name="Kyrpides N."/>
            <person name="Ivanova N."/>
            <person name="Ovchinnikova G."/>
            <person name="Pagani I."/>
            <person name="Rawat S.R."/>
            <person name="Mannisto M."/>
            <person name="Haggblom M.M."/>
            <person name="Woyke T."/>
        </authorList>
    </citation>
    <scope>NUCLEOTIDE SEQUENCE [LARGE SCALE GENOMIC DNA]</scope>
    <source>
        <strain evidence="2">MP5ACTX9</strain>
    </source>
</reference>
<protein>
    <submittedName>
        <fullName evidence="1">Peptidase M56, BlaR1</fullName>
    </submittedName>
</protein>
<dbReference type="NCBIfam" id="TIGR03435">
    <property type="entry name" value="Soli_TIGR03435"/>
    <property type="match status" value="1"/>
</dbReference>
<dbReference type="HOGENOM" id="CLU_079080_0_0_0"/>
<dbReference type="PaxDb" id="1198114-AciX9_3454"/>
<dbReference type="Proteomes" id="UP000000343">
    <property type="component" value="Chromosome"/>
</dbReference>
<evidence type="ECO:0000313" key="1">
    <source>
        <dbReference type="EMBL" id="ADW70459.1"/>
    </source>
</evidence>
<gene>
    <name evidence="1" type="ordered locus">AciX9_3454</name>
</gene>
<dbReference type="eggNOG" id="COG4219">
    <property type="taxonomic scope" value="Bacteria"/>
</dbReference>